<dbReference type="Gene3D" id="1.10.287.130">
    <property type="match status" value="1"/>
</dbReference>
<dbReference type="PANTHER" id="PTHR43711:SF26">
    <property type="entry name" value="SENSOR HISTIDINE KINASE RCSC"/>
    <property type="match status" value="1"/>
</dbReference>
<evidence type="ECO:0000256" key="7">
    <source>
        <dbReference type="SAM" id="MobiDB-lite"/>
    </source>
</evidence>
<evidence type="ECO:0000256" key="2">
    <source>
        <dbReference type="ARBA" id="ARBA00012438"/>
    </source>
</evidence>
<dbReference type="CDD" id="cd00082">
    <property type="entry name" value="HisKA"/>
    <property type="match status" value="1"/>
</dbReference>
<evidence type="ECO:0000256" key="6">
    <source>
        <dbReference type="ARBA" id="ARBA00023012"/>
    </source>
</evidence>
<dbReference type="InterPro" id="IPR050736">
    <property type="entry name" value="Sensor_HK_Regulatory"/>
</dbReference>
<dbReference type="InterPro" id="IPR004358">
    <property type="entry name" value="Sig_transdc_His_kin-like_C"/>
</dbReference>
<dbReference type="PANTHER" id="PTHR43711">
    <property type="entry name" value="TWO-COMPONENT HISTIDINE KINASE"/>
    <property type="match status" value="1"/>
</dbReference>
<evidence type="ECO:0000256" key="5">
    <source>
        <dbReference type="ARBA" id="ARBA00022777"/>
    </source>
</evidence>
<organism evidence="9 10">
    <name type="scientific">Phenylobacterium koreense</name>
    <dbReference type="NCBI Taxonomy" id="266125"/>
    <lineage>
        <taxon>Bacteria</taxon>
        <taxon>Pseudomonadati</taxon>
        <taxon>Pseudomonadota</taxon>
        <taxon>Alphaproteobacteria</taxon>
        <taxon>Caulobacterales</taxon>
        <taxon>Caulobacteraceae</taxon>
        <taxon>Phenylobacterium</taxon>
    </lineage>
</organism>
<dbReference type="PRINTS" id="PR00344">
    <property type="entry name" value="BCTRLSENSOR"/>
</dbReference>
<dbReference type="SUPFAM" id="SSF55874">
    <property type="entry name" value="ATPase domain of HSP90 chaperone/DNA topoisomerase II/histidine kinase"/>
    <property type="match status" value="1"/>
</dbReference>
<proteinExistence type="predicted"/>
<protein>
    <recommendedName>
        <fullName evidence="2">histidine kinase</fullName>
        <ecNumber evidence="2">2.7.13.3</ecNumber>
    </recommendedName>
</protein>
<dbReference type="RefSeq" id="WP_331928323.1">
    <property type="nucleotide sequence ID" value="NZ_JBEPLU010000001.1"/>
</dbReference>
<evidence type="ECO:0000256" key="3">
    <source>
        <dbReference type="ARBA" id="ARBA00022553"/>
    </source>
</evidence>
<feature type="compositionally biased region" description="Basic and acidic residues" evidence="7">
    <location>
        <begin position="13"/>
        <end position="24"/>
    </location>
</feature>
<dbReference type="Pfam" id="PF00512">
    <property type="entry name" value="HisKA"/>
    <property type="match status" value="1"/>
</dbReference>
<evidence type="ECO:0000256" key="1">
    <source>
        <dbReference type="ARBA" id="ARBA00000085"/>
    </source>
</evidence>
<dbReference type="EMBL" id="JBEPLU010000001">
    <property type="protein sequence ID" value="MET3525458.1"/>
    <property type="molecule type" value="Genomic_DNA"/>
</dbReference>
<accession>A0ABV2EEK4</accession>
<dbReference type="InterPro" id="IPR036097">
    <property type="entry name" value="HisK_dim/P_sf"/>
</dbReference>
<keyword evidence="4" id="KW-0808">Transferase</keyword>
<keyword evidence="5 9" id="KW-0418">Kinase</keyword>
<dbReference type="Pfam" id="PF02518">
    <property type="entry name" value="HATPase_c"/>
    <property type="match status" value="1"/>
</dbReference>
<feature type="domain" description="Histidine kinase" evidence="8">
    <location>
        <begin position="36"/>
        <end position="255"/>
    </location>
</feature>
<dbReference type="SUPFAM" id="SSF47384">
    <property type="entry name" value="Homodimeric domain of signal transducing histidine kinase"/>
    <property type="match status" value="1"/>
</dbReference>
<gene>
    <name evidence="9" type="ORF">ABID41_000553</name>
</gene>
<dbReference type="PROSITE" id="PS50109">
    <property type="entry name" value="HIS_KIN"/>
    <property type="match status" value="1"/>
</dbReference>
<keyword evidence="6" id="KW-0902">Two-component regulatory system</keyword>
<comment type="caution">
    <text evidence="9">The sequence shown here is derived from an EMBL/GenBank/DDBJ whole genome shotgun (WGS) entry which is preliminary data.</text>
</comment>
<dbReference type="EC" id="2.7.13.3" evidence="2"/>
<name>A0ABV2EEK4_9CAUL</name>
<keyword evidence="3" id="KW-0597">Phosphoprotein</keyword>
<feature type="compositionally biased region" description="Polar residues" evidence="7">
    <location>
        <begin position="1"/>
        <end position="10"/>
    </location>
</feature>
<evidence type="ECO:0000313" key="9">
    <source>
        <dbReference type="EMBL" id="MET3525458.1"/>
    </source>
</evidence>
<dbReference type="Gene3D" id="3.30.565.10">
    <property type="entry name" value="Histidine kinase-like ATPase, C-terminal domain"/>
    <property type="match status" value="1"/>
</dbReference>
<dbReference type="GO" id="GO:0016301">
    <property type="term" value="F:kinase activity"/>
    <property type="evidence" value="ECO:0007669"/>
    <property type="project" value="UniProtKB-KW"/>
</dbReference>
<dbReference type="SMART" id="SM00388">
    <property type="entry name" value="HisKA"/>
    <property type="match status" value="1"/>
</dbReference>
<comment type="catalytic activity">
    <reaction evidence="1">
        <text>ATP + protein L-histidine = ADP + protein N-phospho-L-histidine.</text>
        <dbReference type="EC" id="2.7.13.3"/>
    </reaction>
</comment>
<dbReference type="InterPro" id="IPR005467">
    <property type="entry name" value="His_kinase_dom"/>
</dbReference>
<reference evidence="9 10" key="1">
    <citation type="submission" date="2024-06" db="EMBL/GenBank/DDBJ databases">
        <title>Genomic Encyclopedia of Type Strains, Phase IV (KMG-IV): sequencing the most valuable type-strain genomes for metagenomic binning, comparative biology and taxonomic classification.</title>
        <authorList>
            <person name="Goeker M."/>
        </authorList>
    </citation>
    <scope>NUCLEOTIDE SEQUENCE [LARGE SCALE GENOMIC DNA]</scope>
    <source>
        <strain evidence="9 10">DSM 17809</strain>
    </source>
</reference>
<keyword evidence="10" id="KW-1185">Reference proteome</keyword>
<dbReference type="SMART" id="SM00387">
    <property type="entry name" value="HATPase_c"/>
    <property type="match status" value="1"/>
</dbReference>
<dbReference type="InterPro" id="IPR003661">
    <property type="entry name" value="HisK_dim/P_dom"/>
</dbReference>
<dbReference type="InterPro" id="IPR036890">
    <property type="entry name" value="HATPase_C_sf"/>
</dbReference>
<evidence type="ECO:0000256" key="4">
    <source>
        <dbReference type="ARBA" id="ARBA00022679"/>
    </source>
</evidence>
<evidence type="ECO:0000259" key="8">
    <source>
        <dbReference type="PROSITE" id="PS50109"/>
    </source>
</evidence>
<dbReference type="Proteomes" id="UP001549110">
    <property type="component" value="Unassembled WGS sequence"/>
</dbReference>
<feature type="region of interest" description="Disordered" evidence="7">
    <location>
        <begin position="1"/>
        <end position="24"/>
    </location>
</feature>
<sequence>MAQAAPTSPRSGAEPDRDSARRRLAQDDARRSFLRMVSHELRTPLNSILGFSEILASELYGPLGAPQYKEYADIIRTSGARLLKLVNQVLEIARLEGGAMDLDLRQESLDHALDDVLDNLKDEFALRGVSVVIEGQGQLPNVRADARALRSVLTNLLQNAVTFSPDRGIVRVRAVAKGHHVAVSIIDQGAGVDPHEIPRLLRPFEQGENALTRHSEGAGLGLPIVELLCTAMGGRLRLISSPGEGMTAQVRLPAA</sequence>
<dbReference type="InterPro" id="IPR003594">
    <property type="entry name" value="HATPase_dom"/>
</dbReference>
<evidence type="ECO:0000313" key="10">
    <source>
        <dbReference type="Proteomes" id="UP001549110"/>
    </source>
</evidence>